<keyword evidence="4 7" id="KW-0472">Membrane</keyword>
<evidence type="ECO:0000313" key="9">
    <source>
        <dbReference type="Proteomes" id="UP001209681"/>
    </source>
</evidence>
<evidence type="ECO:0000256" key="2">
    <source>
        <dbReference type="ARBA" id="ARBA00022692"/>
    </source>
</evidence>
<dbReference type="Proteomes" id="UP001209681">
    <property type="component" value="Unassembled WGS sequence"/>
</dbReference>
<reference evidence="8 9" key="1">
    <citation type="submission" date="2022-11" db="EMBL/GenBank/DDBJ databases">
        <title>Desulfobotulus tamanensis H1 sp. nov. - anaerobic, alkaliphilic, sulphate reducing bacterium isolated from terrestrial mud volcano.</title>
        <authorList>
            <person name="Frolova A."/>
            <person name="Merkel A.Y."/>
            <person name="Slobodkin A.I."/>
        </authorList>
    </citation>
    <scope>NUCLEOTIDE SEQUENCE [LARGE SCALE GENOMIC DNA]</scope>
    <source>
        <strain evidence="8 9">H1</strain>
    </source>
</reference>
<dbReference type="CDD" id="cd08010">
    <property type="entry name" value="MltG_like"/>
    <property type="match status" value="1"/>
</dbReference>
<keyword evidence="9" id="KW-1185">Reference proteome</keyword>
<comment type="caution">
    <text evidence="8">The sequence shown here is derived from an EMBL/GenBank/DDBJ whole genome shotgun (WGS) entry which is preliminary data.</text>
</comment>
<dbReference type="NCBIfam" id="TIGR00247">
    <property type="entry name" value="endolytic transglycosylase MltG"/>
    <property type="match status" value="1"/>
</dbReference>
<keyword evidence="3 7" id="KW-1133">Transmembrane helix</keyword>
<protein>
    <recommendedName>
        <fullName evidence="7">Endolytic murein transglycosylase</fullName>
        <ecNumber evidence="7">4.2.2.29</ecNumber>
    </recommendedName>
    <alternativeName>
        <fullName evidence="7">Peptidoglycan lytic transglycosylase</fullName>
    </alternativeName>
    <alternativeName>
        <fullName evidence="7">Peptidoglycan polymerization terminase</fullName>
    </alternativeName>
</protein>
<dbReference type="Gene3D" id="3.30.160.60">
    <property type="entry name" value="Classic Zinc Finger"/>
    <property type="match status" value="1"/>
</dbReference>
<organism evidence="8 9">
    <name type="scientific">Desulfobotulus pelophilus</name>
    <dbReference type="NCBI Taxonomy" id="2823377"/>
    <lineage>
        <taxon>Bacteria</taxon>
        <taxon>Pseudomonadati</taxon>
        <taxon>Thermodesulfobacteriota</taxon>
        <taxon>Desulfobacteria</taxon>
        <taxon>Desulfobacterales</taxon>
        <taxon>Desulfobacteraceae</taxon>
        <taxon>Desulfobotulus</taxon>
    </lineage>
</organism>
<keyword evidence="6 7" id="KW-0961">Cell wall biogenesis/degradation</keyword>
<dbReference type="PANTHER" id="PTHR30518:SF2">
    <property type="entry name" value="ENDOLYTIC MUREIN TRANSGLYCOSYLASE"/>
    <property type="match status" value="1"/>
</dbReference>
<dbReference type="PANTHER" id="PTHR30518">
    <property type="entry name" value="ENDOLYTIC MUREIN TRANSGLYCOSYLASE"/>
    <property type="match status" value="1"/>
</dbReference>
<dbReference type="Gene3D" id="3.30.1490.480">
    <property type="entry name" value="Endolytic murein transglycosylase"/>
    <property type="match status" value="1"/>
</dbReference>
<sequence>MRPSYFFIPFLVLLLLALITGLLLRNELQQYAQTPLQEKGEEILFSVRPGEGFRTVAERMEREGLIHSSFRLRVLARLEKKDTRLHIGTYAMSPALSPRYLLDMMVEGRVKRYRITLPEGLRITEIAKRVSQTGLVEEETFVWQAKDPAFAIRLGITAPTLEGYLFPDTYFFTHQDSVETMLHTMVKHFNRVFTDEKKERAKELGFSVHEIVTLASIIEKETGAPEERPLISSVFHNRLKKGMRLQTDPTVIYGIPDFGGSITRSHLRTPTPYNTYHIRGLPPGPIASPGKASIQAALWPAQSDYLFFVSRNDGTHHFSTNLPEHNRAVQKYQRGNRNSGQ</sequence>
<dbReference type="InterPro" id="IPR003770">
    <property type="entry name" value="MLTG-like"/>
</dbReference>
<evidence type="ECO:0000256" key="4">
    <source>
        <dbReference type="ARBA" id="ARBA00023136"/>
    </source>
</evidence>
<dbReference type="HAMAP" id="MF_02065">
    <property type="entry name" value="MltG"/>
    <property type="match status" value="1"/>
</dbReference>
<evidence type="ECO:0000256" key="5">
    <source>
        <dbReference type="ARBA" id="ARBA00023239"/>
    </source>
</evidence>
<gene>
    <name evidence="7 8" type="primary">mltG</name>
    <name evidence="8" type="ORF">OOT00_11895</name>
</gene>
<keyword evidence="2 7" id="KW-0812">Transmembrane</keyword>
<feature type="site" description="Important for catalytic activity" evidence="7">
    <location>
        <position position="221"/>
    </location>
</feature>
<comment type="catalytic activity">
    <reaction evidence="7">
        <text>a peptidoglycan chain = a peptidoglycan chain with N-acetyl-1,6-anhydromuramyl-[peptide] at the reducing end + a peptidoglycan chain with N-acetylglucosamine at the non-reducing end.</text>
        <dbReference type="EC" id="4.2.2.29"/>
    </reaction>
</comment>
<accession>A0ABT3NB45</accession>
<evidence type="ECO:0000256" key="3">
    <source>
        <dbReference type="ARBA" id="ARBA00022989"/>
    </source>
</evidence>
<keyword evidence="1 7" id="KW-1003">Cell membrane</keyword>
<evidence type="ECO:0000256" key="6">
    <source>
        <dbReference type="ARBA" id="ARBA00023316"/>
    </source>
</evidence>
<name>A0ABT3NB45_9BACT</name>
<dbReference type="RefSeq" id="WP_265425597.1">
    <property type="nucleotide sequence ID" value="NZ_JAPFPW010000014.1"/>
</dbReference>
<proteinExistence type="inferred from homology"/>
<dbReference type="Pfam" id="PF02618">
    <property type="entry name" value="YceG"/>
    <property type="match status" value="1"/>
</dbReference>
<evidence type="ECO:0000313" key="8">
    <source>
        <dbReference type="EMBL" id="MCW7754685.1"/>
    </source>
</evidence>
<evidence type="ECO:0000256" key="7">
    <source>
        <dbReference type="HAMAP-Rule" id="MF_02065"/>
    </source>
</evidence>
<comment type="function">
    <text evidence="7">Functions as a peptidoglycan terminase that cleaves nascent peptidoglycan strands endolytically to terminate their elongation.</text>
</comment>
<dbReference type="EMBL" id="JAPFPW010000014">
    <property type="protein sequence ID" value="MCW7754685.1"/>
    <property type="molecule type" value="Genomic_DNA"/>
</dbReference>
<evidence type="ECO:0000256" key="1">
    <source>
        <dbReference type="ARBA" id="ARBA00022475"/>
    </source>
</evidence>
<comment type="similarity">
    <text evidence="7">Belongs to the transglycosylase MltG family.</text>
</comment>
<dbReference type="EC" id="4.2.2.29" evidence="7"/>
<keyword evidence="5 7" id="KW-0456">Lyase</keyword>